<accession>X0T7R8</accession>
<gene>
    <name evidence="2" type="ORF">S01H1_23951</name>
</gene>
<name>X0T7R8_9ZZZZ</name>
<dbReference type="InterPro" id="IPR029058">
    <property type="entry name" value="AB_hydrolase_fold"/>
</dbReference>
<sequence>SIDYRMPPRYPTPAGRDDVVTVYQQLLKQQPTQSMALGGTSGGGNLVMATVQRLIELGLDTPGALYLGTPGTDMSKTGDSWYINEGIDRLITSYDGFVEAASR</sequence>
<dbReference type="GO" id="GO:0016787">
    <property type="term" value="F:hydrolase activity"/>
    <property type="evidence" value="ECO:0007669"/>
    <property type="project" value="InterPro"/>
</dbReference>
<dbReference type="AlphaFoldDB" id="X0T7R8"/>
<proteinExistence type="predicted"/>
<reference evidence="2" key="1">
    <citation type="journal article" date="2014" name="Front. Microbiol.">
        <title>High frequency of phylogenetically diverse reductive dehalogenase-homologous genes in deep subseafloor sedimentary metagenomes.</title>
        <authorList>
            <person name="Kawai M."/>
            <person name="Futagami T."/>
            <person name="Toyoda A."/>
            <person name="Takaki Y."/>
            <person name="Nishi S."/>
            <person name="Hori S."/>
            <person name="Arai W."/>
            <person name="Tsubouchi T."/>
            <person name="Morono Y."/>
            <person name="Uchiyama I."/>
            <person name="Ito T."/>
            <person name="Fujiyama A."/>
            <person name="Inagaki F."/>
            <person name="Takami H."/>
        </authorList>
    </citation>
    <scope>NUCLEOTIDE SEQUENCE</scope>
    <source>
        <strain evidence="2">Expedition CK06-06</strain>
    </source>
</reference>
<dbReference type="EMBL" id="BARS01014028">
    <property type="protein sequence ID" value="GAF89254.1"/>
    <property type="molecule type" value="Genomic_DNA"/>
</dbReference>
<feature type="non-terminal residue" evidence="2">
    <location>
        <position position="1"/>
    </location>
</feature>
<feature type="domain" description="Alpha/beta hydrolase fold-3" evidence="1">
    <location>
        <begin position="1"/>
        <end position="82"/>
    </location>
</feature>
<dbReference type="SUPFAM" id="SSF53474">
    <property type="entry name" value="alpha/beta-Hydrolases"/>
    <property type="match status" value="1"/>
</dbReference>
<comment type="caution">
    <text evidence="2">The sequence shown here is derived from an EMBL/GenBank/DDBJ whole genome shotgun (WGS) entry which is preliminary data.</text>
</comment>
<evidence type="ECO:0000313" key="2">
    <source>
        <dbReference type="EMBL" id="GAF89254.1"/>
    </source>
</evidence>
<dbReference type="Gene3D" id="3.40.50.1820">
    <property type="entry name" value="alpha/beta hydrolase"/>
    <property type="match status" value="1"/>
</dbReference>
<protein>
    <recommendedName>
        <fullName evidence="1">Alpha/beta hydrolase fold-3 domain-containing protein</fullName>
    </recommendedName>
</protein>
<dbReference type="InterPro" id="IPR013094">
    <property type="entry name" value="AB_hydrolase_3"/>
</dbReference>
<evidence type="ECO:0000259" key="1">
    <source>
        <dbReference type="Pfam" id="PF07859"/>
    </source>
</evidence>
<dbReference type="Pfam" id="PF07859">
    <property type="entry name" value="Abhydrolase_3"/>
    <property type="match status" value="1"/>
</dbReference>
<feature type="non-terminal residue" evidence="2">
    <location>
        <position position="103"/>
    </location>
</feature>
<organism evidence="2">
    <name type="scientific">marine sediment metagenome</name>
    <dbReference type="NCBI Taxonomy" id="412755"/>
    <lineage>
        <taxon>unclassified sequences</taxon>
        <taxon>metagenomes</taxon>
        <taxon>ecological metagenomes</taxon>
    </lineage>
</organism>